<dbReference type="CDD" id="cd00685">
    <property type="entry name" value="Trans_IPPS_HT"/>
    <property type="match status" value="1"/>
</dbReference>
<protein>
    <submittedName>
        <fullName evidence="7">Polyprenyl synthetase family protein</fullName>
    </submittedName>
</protein>
<dbReference type="InterPro" id="IPR008949">
    <property type="entry name" value="Isoprenoid_synthase_dom_sf"/>
</dbReference>
<dbReference type="GO" id="GO:0008299">
    <property type="term" value="P:isoprenoid biosynthetic process"/>
    <property type="evidence" value="ECO:0007669"/>
    <property type="project" value="InterPro"/>
</dbReference>
<dbReference type="Pfam" id="PF00348">
    <property type="entry name" value="polyprenyl_synt"/>
    <property type="match status" value="1"/>
</dbReference>
<sequence length="337" mass="36416">MDATSSEPLTKTLDESGIFAPVRKHFEALDAFLEAQVQEFAPAARESLRYTFAHRGKRLRPALVFFSGWKGEDAVEPAAVRAAATVELIHLATLVHDDILDDAALRHASPTLFAKYGAHTAVLLGDAIFAHALKLMSDFDEVELCRALAVATRKICTGEIWQTTERGNAALSLEDYFEIIQMKTGELFEVSALLGASLAGRGADAGAAFARFGRHLGRAYQIFDDIVDYLGTESAIGKTLGTDLSSGKFTLPEILFFRGLDAREREAFLAEAAAGTLALGDVSERMRAAGVFGESREYFLKETRLAADALAPYAGTPGTEHLLALADFVAAQVRKIS</sequence>
<gene>
    <name evidence="7" type="ORF">IAC75_06980</name>
</gene>
<comment type="caution">
    <text evidence="7">The sequence shown here is derived from an EMBL/GenBank/DDBJ whole genome shotgun (WGS) entry which is preliminary data.</text>
</comment>
<dbReference type="Proteomes" id="UP000886812">
    <property type="component" value="Unassembled WGS sequence"/>
</dbReference>
<evidence type="ECO:0000256" key="3">
    <source>
        <dbReference type="ARBA" id="ARBA00022679"/>
    </source>
</evidence>
<name>A0A9D1T1X6_9BACT</name>
<dbReference type="EMBL" id="DVOG01000184">
    <property type="protein sequence ID" value="HIV04869.1"/>
    <property type="molecule type" value="Genomic_DNA"/>
</dbReference>
<dbReference type="GO" id="GO:0046872">
    <property type="term" value="F:metal ion binding"/>
    <property type="evidence" value="ECO:0007669"/>
    <property type="project" value="UniProtKB-KW"/>
</dbReference>
<dbReference type="SUPFAM" id="SSF48576">
    <property type="entry name" value="Terpenoid synthases"/>
    <property type="match status" value="1"/>
</dbReference>
<evidence type="ECO:0000256" key="4">
    <source>
        <dbReference type="ARBA" id="ARBA00022723"/>
    </source>
</evidence>
<dbReference type="AlphaFoldDB" id="A0A9D1T1X6"/>
<dbReference type="PANTHER" id="PTHR12001:SF69">
    <property type="entry name" value="ALL TRANS-POLYPRENYL-DIPHOSPHATE SYNTHASE PDSS1"/>
    <property type="match status" value="1"/>
</dbReference>
<evidence type="ECO:0000256" key="5">
    <source>
        <dbReference type="ARBA" id="ARBA00022842"/>
    </source>
</evidence>
<evidence type="ECO:0000313" key="8">
    <source>
        <dbReference type="Proteomes" id="UP000886812"/>
    </source>
</evidence>
<keyword evidence="3 6" id="KW-0808">Transferase</keyword>
<dbReference type="Gene3D" id="1.10.600.10">
    <property type="entry name" value="Farnesyl Diphosphate Synthase"/>
    <property type="match status" value="1"/>
</dbReference>
<keyword evidence="4" id="KW-0479">Metal-binding</keyword>
<comment type="cofactor">
    <cofactor evidence="1">
        <name>Mg(2+)</name>
        <dbReference type="ChEBI" id="CHEBI:18420"/>
    </cofactor>
</comment>
<dbReference type="InterPro" id="IPR033749">
    <property type="entry name" value="Polyprenyl_synt_CS"/>
</dbReference>
<organism evidence="7 8">
    <name type="scientific">Candidatus Spyradosoma merdigallinarum</name>
    <dbReference type="NCBI Taxonomy" id="2840950"/>
    <lineage>
        <taxon>Bacteria</taxon>
        <taxon>Pseudomonadati</taxon>
        <taxon>Verrucomicrobiota</taxon>
        <taxon>Opitutia</taxon>
        <taxon>Opitutia incertae sedis</taxon>
        <taxon>Candidatus Spyradosoma</taxon>
    </lineage>
</organism>
<proteinExistence type="inferred from homology"/>
<reference evidence="7" key="1">
    <citation type="submission" date="2020-10" db="EMBL/GenBank/DDBJ databases">
        <authorList>
            <person name="Gilroy R."/>
        </authorList>
    </citation>
    <scope>NUCLEOTIDE SEQUENCE</scope>
    <source>
        <strain evidence="7">10669</strain>
    </source>
</reference>
<dbReference type="PROSITE" id="PS00444">
    <property type="entry name" value="POLYPRENYL_SYNTHASE_2"/>
    <property type="match status" value="1"/>
</dbReference>
<dbReference type="GO" id="GO:0004659">
    <property type="term" value="F:prenyltransferase activity"/>
    <property type="evidence" value="ECO:0007669"/>
    <property type="project" value="InterPro"/>
</dbReference>
<evidence type="ECO:0000256" key="6">
    <source>
        <dbReference type="RuleBase" id="RU004466"/>
    </source>
</evidence>
<keyword evidence="5" id="KW-0460">Magnesium</keyword>
<dbReference type="SFLD" id="SFLDS00005">
    <property type="entry name" value="Isoprenoid_Synthase_Type_I"/>
    <property type="match status" value="1"/>
</dbReference>
<dbReference type="InterPro" id="IPR000092">
    <property type="entry name" value="Polyprenyl_synt"/>
</dbReference>
<evidence type="ECO:0000256" key="2">
    <source>
        <dbReference type="ARBA" id="ARBA00006706"/>
    </source>
</evidence>
<evidence type="ECO:0000313" key="7">
    <source>
        <dbReference type="EMBL" id="HIV04869.1"/>
    </source>
</evidence>
<evidence type="ECO:0000256" key="1">
    <source>
        <dbReference type="ARBA" id="ARBA00001946"/>
    </source>
</evidence>
<accession>A0A9D1T1X6</accession>
<comment type="similarity">
    <text evidence="2 6">Belongs to the FPP/GGPP synthase family.</text>
</comment>
<dbReference type="PANTHER" id="PTHR12001">
    <property type="entry name" value="GERANYLGERANYL PYROPHOSPHATE SYNTHASE"/>
    <property type="match status" value="1"/>
</dbReference>
<reference evidence="7" key="2">
    <citation type="journal article" date="2021" name="PeerJ">
        <title>Extensive microbial diversity within the chicken gut microbiome revealed by metagenomics and culture.</title>
        <authorList>
            <person name="Gilroy R."/>
            <person name="Ravi A."/>
            <person name="Getino M."/>
            <person name="Pursley I."/>
            <person name="Horton D.L."/>
            <person name="Alikhan N.F."/>
            <person name="Baker D."/>
            <person name="Gharbi K."/>
            <person name="Hall N."/>
            <person name="Watson M."/>
            <person name="Adriaenssens E.M."/>
            <person name="Foster-Nyarko E."/>
            <person name="Jarju S."/>
            <person name="Secka A."/>
            <person name="Antonio M."/>
            <person name="Oren A."/>
            <person name="Chaudhuri R.R."/>
            <person name="La Ragione R."/>
            <person name="Hildebrand F."/>
            <person name="Pallen M.J."/>
        </authorList>
    </citation>
    <scope>NUCLEOTIDE SEQUENCE</scope>
    <source>
        <strain evidence="7">10669</strain>
    </source>
</reference>